<evidence type="ECO:0000313" key="2">
    <source>
        <dbReference type="EMBL" id="KAH7443542.1"/>
    </source>
</evidence>
<dbReference type="InterPro" id="IPR009943">
    <property type="entry name" value="DUF1475"/>
</dbReference>
<evidence type="ECO:0000313" key="3">
    <source>
        <dbReference type="Proteomes" id="UP000825935"/>
    </source>
</evidence>
<dbReference type="Pfam" id="PF07343">
    <property type="entry name" value="DUF1475"/>
    <property type="match status" value="1"/>
</dbReference>
<feature type="transmembrane region" description="Helical" evidence="1">
    <location>
        <begin position="6"/>
        <end position="28"/>
    </location>
</feature>
<dbReference type="EMBL" id="CM035407">
    <property type="protein sequence ID" value="KAH7443542.1"/>
    <property type="molecule type" value="Genomic_DNA"/>
</dbReference>
<proteinExistence type="predicted"/>
<sequence>MVEAVVVGRAVFGLLGLVQLVTVVYTLITDGSPFRMELLTRWMVATLIDFYINMVPIAAWVFYKESSWIKGFIWAVLLVCFGSITSCWYITWKLFQLSTQDPIYMVLLRDPHSRMVDSKRLMGSPNLTRPNY</sequence>
<comment type="caution">
    <text evidence="2">The sequence shown here is derived from an EMBL/GenBank/DDBJ whole genome shotgun (WGS) entry which is preliminary data.</text>
</comment>
<dbReference type="OMA" id="YRESTWI"/>
<feature type="transmembrane region" description="Helical" evidence="1">
    <location>
        <begin position="68"/>
        <end position="90"/>
    </location>
</feature>
<keyword evidence="1" id="KW-0812">Transmembrane</keyword>
<dbReference type="AlphaFoldDB" id="A0A8T2V829"/>
<reference evidence="2" key="1">
    <citation type="submission" date="2021-08" db="EMBL/GenBank/DDBJ databases">
        <title>WGS assembly of Ceratopteris richardii.</title>
        <authorList>
            <person name="Marchant D.B."/>
            <person name="Chen G."/>
            <person name="Jenkins J."/>
            <person name="Shu S."/>
            <person name="Leebens-Mack J."/>
            <person name="Grimwood J."/>
            <person name="Schmutz J."/>
            <person name="Soltis P."/>
            <person name="Soltis D."/>
            <person name="Chen Z.-H."/>
        </authorList>
    </citation>
    <scope>NUCLEOTIDE SEQUENCE</scope>
    <source>
        <strain evidence="2">Whitten #5841</strain>
        <tissue evidence="2">Leaf</tissue>
    </source>
</reference>
<accession>A0A8T2V829</accession>
<gene>
    <name evidence="2" type="ORF">KP509_02G039500</name>
</gene>
<protein>
    <submittedName>
        <fullName evidence="2">Uncharacterized protein</fullName>
    </submittedName>
</protein>
<evidence type="ECO:0000256" key="1">
    <source>
        <dbReference type="SAM" id="Phobius"/>
    </source>
</evidence>
<keyword evidence="1" id="KW-0472">Membrane</keyword>
<feature type="transmembrane region" description="Helical" evidence="1">
    <location>
        <begin position="40"/>
        <end position="62"/>
    </location>
</feature>
<name>A0A8T2V829_CERRI</name>
<dbReference type="Proteomes" id="UP000825935">
    <property type="component" value="Chromosome 2"/>
</dbReference>
<keyword evidence="3" id="KW-1185">Reference proteome</keyword>
<dbReference type="PANTHER" id="PTHR36318:SF3">
    <property type="entry name" value="OS06G0581300 PROTEIN"/>
    <property type="match status" value="1"/>
</dbReference>
<organism evidence="2 3">
    <name type="scientific">Ceratopteris richardii</name>
    <name type="common">Triangle waterfern</name>
    <dbReference type="NCBI Taxonomy" id="49495"/>
    <lineage>
        <taxon>Eukaryota</taxon>
        <taxon>Viridiplantae</taxon>
        <taxon>Streptophyta</taxon>
        <taxon>Embryophyta</taxon>
        <taxon>Tracheophyta</taxon>
        <taxon>Polypodiopsida</taxon>
        <taxon>Polypodiidae</taxon>
        <taxon>Polypodiales</taxon>
        <taxon>Pteridineae</taxon>
        <taxon>Pteridaceae</taxon>
        <taxon>Parkerioideae</taxon>
        <taxon>Ceratopteris</taxon>
    </lineage>
</organism>
<dbReference type="OrthoDB" id="611851at2759"/>
<keyword evidence="1" id="KW-1133">Transmembrane helix</keyword>
<dbReference type="PANTHER" id="PTHR36318">
    <property type="entry name" value="OS06G0581300 PROTEIN"/>
    <property type="match status" value="1"/>
</dbReference>